<evidence type="ECO:0000256" key="10">
    <source>
        <dbReference type="SAM" id="MobiDB-lite"/>
    </source>
</evidence>
<feature type="compositionally biased region" description="Low complexity" evidence="10">
    <location>
        <begin position="299"/>
        <end position="333"/>
    </location>
</feature>
<accession>A0A2C6L5J7</accession>
<dbReference type="Pfam" id="PF16969">
    <property type="entry name" value="SRP68"/>
    <property type="match status" value="2"/>
</dbReference>
<feature type="compositionally biased region" description="Low complexity" evidence="10">
    <location>
        <begin position="144"/>
        <end position="156"/>
    </location>
</feature>
<evidence type="ECO:0000256" key="9">
    <source>
        <dbReference type="ARBA" id="ARBA00029498"/>
    </source>
</evidence>
<dbReference type="OrthoDB" id="10255118at2759"/>
<keyword evidence="5" id="KW-0694">RNA-binding</keyword>
<dbReference type="GO" id="GO:0006614">
    <property type="term" value="P:SRP-dependent cotranslational protein targeting to membrane"/>
    <property type="evidence" value="ECO:0007669"/>
    <property type="project" value="InterPro"/>
</dbReference>
<comment type="similarity">
    <text evidence="3">Belongs to the SRP68 family.</text>
</comment>
<evidence type="ECO:0000256" key="7">
    <source>
        <dbReference type="ARBA" id="ARBA00023242"/>
    </source>
</evidence>
<evidence type="ECO:0000256" key="8">
    <source>
        <dbReference type="ARBA" id="ARBA00023274"/>
    </source>
</evidence>
<feature type="compositionally biased region" description="Polar residues" evidence="10">
    <location>
        <begin position="434"/>
        <end position="447"/>
    </location>
</feature>
<proteinExistence type="inferred from homology"/>
<dbReference type="Proteomes" id="UP000221165">
    <property type="component" value="Unassembled WGS sequence"/>
</dbReference>
<organism evidence="11 12">
    <name type="scientific">Cystoisospora suis</name>
    <dbReference type="NCBI Taxonomy" id="483139"/>
    <lineage>
        <taxon>Eukaryota</taxon>
        <taxon>Sar</taxon>
        <taxon>Alveolata</taxon>
        <taxon>Apicomplexa</taxon>
        <taxon>Conoidasida</taxon>
        <taxon>Coccidia</taxon>
        <taxon>Eucoccidiorida</taxon>
        <taxon>Eimeriorina</taxon>
        <taxon>Sarcocystidae</taxon>
        <taxon>Cystoisospora</taxon>
    </lineage>
</organism>
<feature type="region of interest" description="Disordered" evidence="10">
    <location>
        <begin position="284"/>
        <end position="348"/>
    </location>
</feature>
<keyword evidence="4" id="KW-0963">Cytoplasm</keyword>
<dbReference type="GO" id="GO:0005730">
    <property type="term" value="C:nucleolus"/>
    <property type="evidence" value="ECO:0007669"/>
    <property type="project" value="UniProtKB-SubCell"/>
</dbReference>
<keyword evidence="7" id="KW-0539">Nucleus</keyword>
<evidence type="ECO:0000256" key="3">
    <source>
        <dbReference type="ARBA" id="ARBA00009352"/>
    </source>
</evidence>
<gene>
    <name evidence="11" type="ORF">CSUI_003272</name>
</gene>
<evidence type="ECO:0000256" key="2">
    <source>
        <dbReference type="ARBA" id="ARBA00004604"/>
    </source>
</evidence>
<feature type="compositionally biased region" description="Polar residues" evidence="10">
    <location>
        <begin position="132"/>
        <end position="143"/>
    </location>
</feature>
<evidence type="ECO:0000256" key="4">
    <source>
        <dbReference type="ARBA" id="ARBA00022490"/>
    </source>
</evidence>
<reference evidence="11 12" key="1">
    <citation type="journal article" date="2017" name="Int. J. Parasitol.">
        <title>The genome of the protozoan parasite Cystoisospora suis and a reverse vaccinology approach to identify vaccine candidates.</title>
        <authorList>
            <person name="Palmieri N."/>
            <person name="Shrestha A."/>
            <person name="Ruttkowski B."/>
            <person name="Beck T."/>
            <person name="Vogl C."/>
            <person name="Tomley F."/>
            <person name="Blake D.P."/>
            <person name="Joachim A."/>
        </authorList>
    </citation>
    <scope>NUCLEOTIDE SEQUENCE [LARGE SCALE GENOMIC DNA]</scope>
    <source>
        <strain evidence="11 12">Wien I</strain>
    </source>
</reference>
<dbReference type="VEuPathDB" id="ToxoDB:CSUI_003272"/>
<feature type="region of interest" description="Disordered" evidence="10">
    <location>
        <begin position="403"/>
        <end position="447"/>
    </location>
</feature>
<keyword evidence="6" id="KW-0733">Signal recognition particle</keyword>
<keyword evidence="8" id="KW-0687">Ribonucleoprotein</keyword>
<dbReference type="InterPro" id="IPR038253">
    <property type="entry name" value="SRP68_N_sf"/>
</dbReference>
<comment type="caution">
    <text evidence="11">The sequence shown here is derived from an EMBL/GenBank/DDBJ whole genome shotgun (WGS) entry which is preliminary data.</text>
</comment>
<evidence type="ECO:0000256" key="6">
    <source>
        <dbReference type="ARBA" id="ARBA00023135"/>
    </source>
</evidence>
<name>A0A2C6L5J7_9APIC</name>
<evidence type="ECO:0000313" key="12">
    <source>
        <dbReference type="Proteomes" id="UP000221165"/>
    </source>
</evidence>
<feature type="region of interest" description="Disordered" evidence="10">
    <location>
        <begin position="91"/>
        <end position="163"/>
    </location>
</feature>
<dbReference type="GO" id="GO:0030942">
    <property type="term" value="F:endoplasmic reticulum signal peptide binding"/>
    <property type="evidence" value="ECO:0007669"/>
    <property type="project" value="InterPro"/>
</dbReference>
<dbReference type="GO" id="GO:0005047">
    <property type="term" value="F:signal recognition particle binding"/>
    <property type="evidence" value="ECO:0007669"/>
    <property type="project" value="InterPro"/>
</dbReference>
<feature type="compositionally biased region" description="Low complexity" evidence="10">
    <location>
        <begin position="118"/>
        <end position="128"/>
    </location>
</feature>
<dbReference type="GO" id="GO:0005786">
    <property type="term" value="C:signal recognition particle, endoplasmic reticulum targeting"/>
    <property type="evidence" value="ECO:0007669"/>
    <property type="project" value="UniProtKB-KW"/>
</dbReference>
<dbReference type="GeneID" id="94426681"/>
<evidence type="ECO:0000313" key="11">
    <source>
        <dbReference type="EMBL" id="PHJ22875.1"/>
    </source>
</evidence>
<keyword evidence="12" id="KW-1185">Reference proteome</keyword>
<dbReference type="InterPro" id="IPR026258">
    <property type="entry name" value="SRP68"/>
</dbReference>
<protein>
    <recommendedName>
        <fullName evidence="9">Signal recognition particle subunit SRP68</fullName>
    </recommendedName>
</protein>
<dbReference type="AlphaFoldDB" id="A0A2C6L5J7"/>
<comment type="subcellular location">
    <subcellularLocation>
        <location evidence="1">Cytoplasm</location>
    </subcellularLocation>
    <subcellularLocation>
        <location evidence="2">Nucleus</location>
        <location evidence="2">Nucleolus</location>
    </subcellularLocation>
</comment>
<dbReference type="PANTHER" id="PTHR12860">
    <property type="entry name" value="SIGNAL RECOGNITION PARTICLE 68 KDA PROTEIN"/>
    <property type="match status" value="1"/>
</dbReference>
<sequence>MKEKEEKEKKKKKASHTVTPSSSVIFLRILSNAFQMQAERAWSYGMQLKGENAASAVIDPRVRAHALRRFSKAVSYARLLEELCHSHTPSLLHPSLPDFKSTPSSSSALSHDKEVEKSSSSSPSSSPPAGETSGTSTKLLGNESSSSTSQSSPSSSTGAGHATKMKGKEKSFFLFSREERDGFLSSLGCNLVSLCDEKTCLDAKAYRMSLEALLLQEKEDWREASERLQELQQVYIHLKRVSSTHEKEEKLFKHLLSSIEPQLRLCAFHSGGVASFAASMTTATQAGRKKREEEEEGDSSSLSSSTTRKSLRLSGSGSSAMKKKASPSSGTAGSHEEEEEGEPSSSSFGIWWRGEELRAKRGNEKIRSAVLMAQKTIPQTVLLDDTEMSRLLDEEEKIWGTSKEKIHKKGKKGDEEEEEEVEGNSSLEEKILSMLSQEKSTASVVER</sequence>
<dbReference type="RefSeq" id="XP_067924552.1">
    <property type="nucleotide sequence ID" value="XM_068063470.1"/>
</dbReference>
<evidence type="ECO:0000256" key="5">
    <source>
        <dbReference type="ARBA" id="ARBA00022884"/>
    </source>
</evidence>
<dbReference type="Gene3D" id="1.10.3450.40">
    <property type="entry name" value="Signal recognition particle, SRP68 subunit, RNA-binding domain"/>
    <property type="match status" value="2"/>
</dbReference>
<dbReference type="PANTHER" id="PTHR12860:SF0">
    <property type="entry name" value="SIGNAL RECOGNITION PARTICLE SUBUNIT SRP68"/>
    <property type="match status" value="1"/>
</dbReference>
<dbReference type="EMBL" id="MIGC01001432">
    <property type="protein sequence ID" value="PHJ22875.1"/>
    <property type="molecule type" value="Genomic_DNA"/>
</dbReference>
<evidence type="ECO:0000256" key="1">
    <source>
        <dbReference type="ARBA" id="ARBA00004496"/>
    </source>
</evidence>
<dbReference type="GO" id="GO:0008312">
    <property type="term" value="F:7S RNA binding"/>
    <property type="evidence" value="ECO:0007669"/>
    <property type="project" value="InterPro"/>
</dbReference>